<dbReference type="InterPro" id="IPR001036">
    <property type="entry name" value="Acrflvin-R"/>
</dbReference>
<dbReference type="GO" id="GO:0005886">
    <property type="term" value="C:plasma membrane"/>
    <property type="evidence" value="ECO:0007669"/>
    <property type="project" value="TreeGrafter"/>
</dbReference>
<keyword evidence="1" id="KW-1133">Transmembrane helix</keyword>
<dbReference type="AlphaFoldDB" id="A0A1V1NWJ6"/>
<evidence type="ECO:0008006" key="4">
    <source>
        <dbReference type="Google" id="ProtNLM"/>
    </source>
</evidence>
<dbReference type="Gene3D" id="3.30.70.1320">
    <property type="entry name" value="Multidrug efflux transporter AcrB pore domain like"/>
    <property type="match status" value="1"/>
</dbReference>
<comment type="caution">
    <text evidence="2">The sequence shown here is derived from an EMBL/GenBank/DDBJ whole genome shotgun (WGS) entry which is preliminary data.</text>
</comment>
<dbReference type="PRINTS" id="PR00702">
    <property type="entry name" value="ACRIFLAVINRP"/>
</dbReference>
<dbReference type="Pfam" id="PF00873">
    <property type="entry name" value="ACR_tran"/>
    <property type="match status" value="1"/>
</dbReference>
<organism evidence="2 3">
    <name type="scientific">Candidatus Magnetoglobus multicellularis str. Araruama</name>
    <dbReference type="NCBI Taxonomy" id="890399"/>
    <lineage>
        <taxon>Bacteria</taxon>
        <taxon>Pseudomonadati</taxon>
        <taxon>Thermodesulfobacteriota</taxon>
        <taxon>Desulfobacteria</taxon>
        <taxon>Desulfobacterales</taxon>
        <taxon>Desulfobacteraceae</taxon>
        <taxon>Candidatus Magnetoglobus</taxon>
    </lineage>
</organism>
<evidence type="ECO:0000313" key="3">
    <source>
        <dbReference type="Proteomes" id="UP000189670"/>
    </source>
</evidence>
<dbReference type="InterPro" id="IPR027463">
    <property type="entry name" value="AcrB_DN_DC_subdom"/>
</dbReference>
<gene>
    <name evidence="2" type="ORF">OMM_12162</name>
</gene>
<dbReference type="GO" id="GO:0042910">
    <property type="term" value="F:xenobiotic transmembrane transporter activity"/>
    <property type="evidence" value="ECO:0007669"/>
    <property type="project" value="TreeGrafter"/>
</dbReference>
<proteinExistence type="predicted"/>
<protein>
    <recommendedName>
        <fullName evidence="4">Acriflavin resistance protein</fullName>
    </recommendedName>
</protein>
<dbReference type="Proteomes" id="UP000189670">
    <property type="component" value="Unassembled WGS sequence"/>
</dbReference>
<evidence type="ECO:0000256" key="1">
    <source>
        <dbReference type="SAM" id="Phobius"/>
    </source>
</evidence>
<dbReference type="SUPFAM" id="SSF82714">
    <property type="entry name" value="Multidrug efflux transporter AcrB TolC docking domain, DN and DC subdomains"/>
    <property type="match status" value="1"/>
</dbReference>
<feature type="transmembrane region" description="Helical" evidence="1">
    <location>
        <begin position="12"/>
        <end position="30"/>
    </location>
</feature>
<reference evidence="3" key="1">
    <citation type="submission" date="2012-11" db="EMBL/GenBank/DDBJ databases">
        <authorList>
            <person name="Lucero-Rivera Y.E."/>
            <person name="Tovar-Ramirez D."/>
        </authorList>
    </citation>
    <scope>NUCLEOTIDE SEQUENCE [LARGE SCALE GENOMIC DNA]</scope>
    <source>
        <strain evidence="3">Araruama</strain>
    </source>
</reference>
<sequence length="367" mass="41486">MKQIISAVARNPVIPNLLMVTILISGFFYFSQLRREAMPEIKTDIVEIKMVYPGASATEIEEAIVIKMENEMNGLDGVNYISTISKENAAIVYVYLKDDVPDKQIVLQDIKDRINSIPDFPKDAEKPIIQIYKTESNGVILVLHGDAPERTLREMAFDIENDLQTLGISQVQLSGVRDYEIAIEVKRKMLRSYDLTMNDVANIVAQGSINLASGSIKTRAEEYKIEVKGRKYHATDYRDLLVKVRPDGTAIRLSQIADIYESFEEGKCLGRYKGKDAVLITIKRTGNEDIIQIANTVRDYIHDKQPGLPKGIDLSIFADFSEDVTKRINILITNGWQGLVLLFFVLWFFLNIKLAFWVTVGIPISFA</sequence>
<dbReference type="Gene3D" id="1.20.1640.10">
    <property type="entry name" value="Multidrug efflux transporter AcrB transmembrane domain"/>
    <property type="match status" value="1"/>
</dbReference>
<keyword evidence="1" id="KW-0472">Membrane</keyword>
<dbReference type="PANTHER" id="PTHR32063:SF33">
    <property type="entry name" value="RND SUPERFAMILY EFFLUX PUMP PERMEASE COMPONENT"/>
    <property type="match status" value="1"/>
</dbReference>
<feature type="transmembrane region" description="Helical" evidence="1">
    <location>
        <begin position="339"/>
        <end position="366"/>
    </location>
</feature>
<evidence type="ECO:0000313" key="2">
    <source>
        <dbReference type="EMBL" id="ETR66934.1"/>
    </source>
</evidence>
<keyword evidence="1" id="KW-0812">Transmembrane</keyword>
<feature type="non-terminal residue" evidence="2">
    <location>
        <position position="367"/>
    </location>
</feature>
<dbReference type="EMBL" id="ATBP01001654">
    <property type="protein sequence ID" value="ETR66934.1"/>
    <property type="molecule type" value="Genomic_DNA"/>
</dbReference>
<dbReference type="Gene3D" id="3.30.2090.10">
    <property type="entry name" value="Multidrug efflux transporter AcrB TolC docking domain, DN and DC subdomains"/>
    <property type="match status" value="1"/>
</dbReference>
<dbReference type="PANTHER" id="PTHR32063">
    <property type="match status" value="1"/>
</dbReference>
<name>A0A1V1NWJ6_9BACT</name>
<dbReference type="Gene3D" id="3.30.70.1430">
    <property type="entry name" value="Multidrug efflux transporter AcrB pore domain"/>
    <property type="match status" value="1"/>
</dbReference>
<dbReference type="SUPFAM" id="SSF82693">
    <property type="entry name" value="Multidrug efflux transporter AcrB pore domain, PN1, PN2, PC1 and PC2 subdomains"/>
    <property type="match status" value="2"/>
</dbReference>
<accession>A0A1V1NWJ6</accession>